<feature type="compositionally biased region" description="Basic and acidic residues" evidence="1">
    <location>
        <begin position="1020"/>
        <end position="1030"/>
    </location>
</feature>
<sequence>MPRSPSVLASYRDDELSSPDPLATSFTDEPKENYVARSSRLSSPSKTSAASLKTTSRIPSATLTSSPFRTVSEQNLSPWKIRVTVEAAPEDSELEGPAQRIMARTIKIPLRTDSSPTNRPSSRGRAGTARTSSEKNKLSGTPVRGGRNGSRSRRQSVTDLNARPLGDDAEEDDWLKQKKSPRKKKASRSGKQSGSEVAGSSPAKATRKTPAAGFEVRQDTDTEEVDGGVQQGQATPEIESPELRSIDLNRVSVRPRALSTRSKAGDDNSDGNLDQQLRLPKTATQKGTGTRKVSANSVRSYPTPSPSSSYHGDDDDMGHAHEQDAETGFGGETFDTVLESEGFTMIDLDTLPSARQFRSTPVDAEESKLGDPTQGSSTENNEVPNKSGRMNERPVEASLLPQQEADTSYPALNVEESDISSTVPSSPPVVEGRKNLLQLPSSSSTGIRKVTPQPYSSPKLPSPPRHVVQRTSNHRHRGSASALFAGIALQEVVSPDHPSRNVTSKQTLNSSSGGTRGQQDPMFEGFDSGTKRELRAGLRFGEELAKRQSSDAASRAASAGSETCAADNFPGPSSTAESHLNTWVKPQPVTQVWRGENVVQRTPVHSSSNTESDSKGASRSVIQTPQNQVSTKRNPAILDTMARREREWQLEREEVSRQIQNASESQVIVIDSDDESGFLGQAQQVGLEVDMDHDTGGDGEEDIWLAEAKNSSSPPHDHKAPSQPGSGSLSAPTEELKQAERAREVMDKPRRSLIPSPWRRGDEIAAPQPEHSTFLSTVADEMSGLGYWQDAESKIKFGAGEIKRQQLGQRRSSGTFDIDLMLGTPRKEDGDDETIEARGESDEGSELEEYPDDTAPVVKIHESDTATGEGNHSTAHSLTDATHTPSQPSSPEQHVLIPVNFNDSSMSGATSPPQTSHTSFEPPLLAEQLVSSPQRPPTPRSALKGTRQSLGQAVGLERPDTPTMIRRVIWSQRSRGVDIDGLESSFSMKTVSDESTLGEAGLQLRRELLAHEDGMDLDHDFDLDHHRANDGVETGPEEDPQHSIIIATSSEPTPTPTPQAQTQQPSVRDGIWGSRQAATSHQPASSSTISNLDGSPSETQHQPESQRWEKTKSSVASLGASSRKGGLSSTSTKHSHSHSRSFGQKSTKLKLPSYLLPPSYPSDPARSPSSTPLAVSGTFTNAHFRTLHILYRKSLRPKFHAPARQNIRPEILSLRGREMDVDETGNGIEELFTWTIGDNECEVLERFMQEVEYSHGWYLGRRVEDPDRDGHGDESMESMESMESKGEIKWGWSVDQLTEWLCRIVVGEVVREEERKARNGRGVRKVK</sequence>
<dbReference type="EMBL" id="JAXLQG010000003">
    <property type="protein sequence ID" value="KAK5542654.1"/>
    <property type="molecule type" value="Genomic_DNA"/>
</dbReference>
<feature type="region of interest" description="Disordered" evidence="1">
    <location>
        <begin position="1048"/>
        <end position="1067"/>
    </location>
</feature>
<feature type="region of interest" description="Disordered" evidence="1">
    <location>
        <begin position="347"/>
        <end position="477"/>
    </location>
</feature>
<feature type="region of interest" description="Disordered" evidence="1">
    <location>
        <begin position="1020"/>
        <end position="1041"/>
    </location>
</feature>
<feature type="region of interest" description="Disordered" evidence="1">
    <location>
        <begin position="930"/>
        <end position="958"/>
    </location>
</feature>
<organism evidence="2 3">
    <name type="scientific">Vermiconidia calcicola</name>
    <dbReference type="NCBI Taxonomy" id="1690605"/>
    <lineage>
        <taxon>Eukaryota</taxon>
        <taxon>Fungi</taxon>
        <taxon>Dikarya</taxon>
        <taxon>Ascomycota</taxon>
        <taxon>Pezizomycotina</taxon>
        <taxon>Dothideomycetes</taxon>
        <taxon>Dothideomycetidae</taxon>
        <taxon>Mycosphaerellales</taxon>
        <taxon>Extremaceae</taxon>
        <taxon>Vermiconidia</taxon>
    </lineage>
</organism>
<feature type="compositionally biased region" description="Polar residues" evidence="1">
    <location>
        <begin position="865"/>
        <end position="892"/>
    </location>
</feature>
<feature type="compositionally biased region" description="Polar residues" evidence="1">
    <location>
        <begin position="373"/>
        <end position="384"/>
    </location>
</feature>
<gene>
    <name evidence="2" type="ORF">LTR25_002540</name>
</gene>
<feature type="region of interest" description="Disordered" evidence="1">
    <location>
        <begin position="1074"/>
        <end position="1173"/>
    </location>
</feature>
<feature type="compositionally biased region" description="Low complexity" evidence="1">
    <location>
        <begin position="419"/>
        <end position="430"/>
    </location>
</feature>
<evidence type="ECO:0000313" key="2">
    <source>
        <dbReference type="EMBL" id="KAK5542654.1"/>
    </source>
</evidence>
<feature type="compositionally biased region" description="Low complexity" evidence="1">
    <location>
        <begin position="1145"/>
        <end position="1157"/>
    </location>
</feature>
<feature type="compositionally biased region" description="Low complexity" evidence="1">
    <location>
        <begin position="300"/>
        <end position="310"/>
    </location>
</feature>
<keyword evidence="3" id="KW-1185">Reference proteome</keyword>
<feature type="compositionally biased region" description="Polar residues" evidence="1">
    <location>
        <begin position="58"/>
        <end position="73"/>
    </location>
</feature>
<protein>
    <submittedName>
        <fullName evidence="2">Uncharacterized protein</fullName>
    </submittedName>
</protein>
<proteinExistence type="predicted"/>
<dbReference type="Proteomes" id="UP001345827">
    <property type="component" value="Unassembled WGS sequence"/>
</dbReference>
<evidence type="ECO:0000313" key="3">
    <source>
        <dbReference type="Proteomes" id="UP001345827"/>
    </source>
</evidence>
<feature type="compositionally biased region" description="Polar residues" evidence="1">
    <location>
        <begin position="1076"/>
        <end position="1103"/>
    </location>
</feature>
<feature type="compositionally biased region" description="Basic and acidic residues" evidence="1">
    <location>
        <begin position="734"/>
        <end position="750"/>
    </location>
</feature>
<feature type="region of interest" description="Disordered" evidence="1">
    <location>
        <begin position="1"/>
        <end position="73"/>
    </location>
</feature>
<feature type="compositionally biased region" description="Acidic residues" evidence="1">
    <location>
        <begin position="842"/>
        <end position="852"/>
    </location>
</feature>
<feature type="compositionally biased region" description="Basic residues" evidence="1">
    <location>
        <begin position="177"/>
        <end position="188"/>
    </location>
</feature>
<feature type="compositionally biased region" description="Polar residues" evidence="1">
    <location>
        <begin position="282"/>
        <end position="299"/>
    </location>
</feature>
<feature type="region of interest" description="Disordered" evidence="1">
    <location>
        <begin position="545"/>
        <end position="579"/>
    </location>
</feature>
<feature type="compositionally biased region" description="Low complexity" evidence="1">
    <location>
        <begin position="550"/>
        <end position="561"/>
    </location>
</feature>
<feature type="compositionally biased region" description="Low complexity" evidence="1">
    <location>
        <begin position="36"/>
        <end position="57"/>
    </location>
</feature>
<feature type="compositionally biased region" description="Polar residues" evidence="1">
    <location>
        <begin position="500"/>
        <end position="513"/>
    </location>
</feature>
<name>A0AAV9QJB5_9PEZI</name>
<comment type="caution">
    <text evidence="2">The sequence shown here is derived from an EMBL/GenBank/DDBJ whole genome shotgun (WGS) entry which is preliminary data.</text>
</comment>
<accession>A0AAV9QJB5</accession>
<evidence type="ECO:0000256" key="1">
    <source>
        <dbReference type="SAM" id="MobiDB-lite"/>
    </source>
</evidence>
<feature type="region of interest" description="Disordered" evidence="1">
    <location>
        <begin position="594"/>
        <end position="636"/>
    </location>
</feature>
<feature type="region of interest" description="Disordered" evidence="1">
    <location>
        <begin position="87"/>
        <end position="331"/>
    </location>
</feature>
<feature type="region of interest" description="Disordered" evidence="1">
    <location>
        <begin position="709"/>
        <end position="764"/>
    </location>
</feature>
<feature type="compositionally biased region" description="Low complexity" evidence="1">
    <location>
        <begin position="1048"/>
        <end position="1066"/>
    </location>
</feature>
<feature type="region of interest" description="Disordered" evidence="1">
    <location>
        <begin position="808"/>
        <end position="894"/>
    </location>
</feature>
<feature type="compositionally biased region" description="Polar residues" evidence="1">
    <location>
        <begin position="112"/>
        <end position="121"/>
    </location>
</feature>
<feature type="compositionally biased region" description="Basic and acidic residues" evidence="1">
    <location>
        <begin position="825"/>
        <end position="841"/>
    </location>
</feature>
<reference evidence="2 3" key="1">
    <citation type="submission" date="2023-06" db="EMBL/GenBank/DDBJ databases">
        <title>Black Yeasts Isolated from many extreme environments.</title>
        <authorList>
            <person name="Coleine C."/>
            <person name="Stajich J.E."/>
            <person name="Selbmann L."/>
        </authorList>
    </citation>
    <scope>NUCLEOTIDE SEQUENCE [LARGE SCALE GENOMIC DNA]</scope>
    <source>
        <strain evidence="2 3">CCFEE 5887</strain>
    </source>
</reference>
<feature type="region of interest" description="Disordered" evidence="1">
    <location>
        <begin position="495"/>
        <end position="528"/>
    </location>
</feature>
<feature type="compositionally biased region" description="Polar residues" evidence="1">
    <location>
        <begin position="599"/>
        <end position="633"/>
    </location>
</feature>